<name>A0A1A8WH94_PLAOA</name>
<dbReference type="EMBL" id="FLQU01001273">
    <property type="protein sequence ID" value="SBS92327.1"/>
    <property type="molecule type" value="Genomic_DNA"/>
</dbReference>
<reference evidence="2" key="1">
    <citation type="submission" date="2016-05" db="EMBL/GenBank/DDBJ databases">
        <authorList>
            <person name="Naeem Raeece"/>
        </authorList>
    </citation>
    <scope>NUCLEOTIDE SEQUENCE [LARGE SCALE GENOMIC DNA]</scope>
</reference>
<feature type="non-terminal residue" evidence="1">
    <location>
        <position position="1"/>
    </location>
</feature>
<gene>
    <name evidence="1" type="ORF">POVCU2_0073520</name>
</gene>
<evidence type="ECO:0000313" key="1">
    <source>
        <dbReference type="EMBL" id="SBS92327.1"/>
    </source>
</evidence>
<proteinExistence type="predicted"/>
<sequence length="306" mass="36373">ESTLKELPSYEKYEEFSNLNNEDICKNYFTHLLNLQDKNSNITEFCHNISGIIRHISEKEEENYISDNCAYLSFYIYHRVKIKFRPHSEIIKNILNNIYVYWYIMNEKLLKNKCSFKYHHNNNEIDIWNDMKIMYDYKNNYDYIKENTKNYETCKKYEKYLNNVKIIYEKKKSQCCDKNYGQCGIYFFECNKIEPPDTLLQKINCPGLEVDNSRETEADGNNAFSDNGSFKTSMVAISPFIGLLVSFFFSYKFSPLGSWLRSKIQQGVNIKDIPYNEDTEETLAYASEYADMNANNIPYNISYRNI</sequence>
<accession>A0A1A8WH94</accession>
<protein>
    <submittedName>
        <fullName evidence="1">PIR Superfamily Protein</fullName>
    </submittedName>
</protein>
<organism evidence="1 2">
    <name type="scientific">Plasmodium ovale curtisi</name>
    <dbReference type="NCBI Taxonomy" id="864141"/>
    <lineage>
        <taxon>Eukaryota</taxon>
        <taxon>Sar</taxon>
        <taxon>Alveolata</taxon>
        <taxon>Apicomplexa</taxon>
        <taxon>Aconoidasida</taxon>
        <taxon>Haemosporida</taxon>
        <taxon>Plasmodiidae</taxon>
        <taxon>Plasmodium</taxon>
        <taxon>Plasmodium (Plasmodium)</taxon>
    </lineage>
</organism>
<evidence type="ECO:0000313" key="2">
    <source>
        <dbReference type="Proteomes" id="UP000078560"/>
    </source>
</evidence>
<dbReference type="Pfam" id="PF05795">
    <property type="entry name" value="Plasmodium_Vir"/>
    <property type="match status" value="2"/>
</dbReference>
<dbReference type="AlphaFoldDB" id="A0A1A8WH94"/>
<dbReference type="InterPro" id="IPR008780">
    <property type="entry name" value="Plasmodium_Vir"/>
</dbReference>
<dbReference type="Proteomes" id="UP000078560">
    <property type="component" value="Unassembled WGS sequence"/>
</dbReference>